<reference evidence="1" key="1">
    <citation type="submission" date="2021-05" db="EMBL/GenBank/DDBJ databases">
        <title>Complete genome sequence of the cellulolytic planctomycete Telmatocola sphagniphila SP2T and characterization of the first cellulase from planctomycetes.</title>
        <authorList>
            <person name="Rakitin A.L."/>
            <person name="Beletsky A.V."/>
            <person name="Naumoff D.G."/>
            <person name="Kulichevskaya I.S."/>
            <person name="Mardanov A.V."/>
            <person name="Ravin N.V."/>
            <person name="Dedysh S.N."/>
        </authorList>
    </citation>
    <scope>NUCLEOTIDE SEQUENCE</scope>
    <source>
        <strain evidence="1">SP2T</strain>
    </source>
</reference>
<gene>
    <name evidence="1" type="ORF">KIH39_19185</name>
</gene>
<dbReference type="KEGG" id="tsph:KIH39_19185"/>
<dbReference type="EMBL" id="CP074694">
    <property type="protein sequence ID" value="QVL30959.1"/>
    <property type="molecule type" value="Genomic_DNA"/>
</dbReference>
<organism evidence="1 2">
    <name type="scientific">Telmatocola sphagniphila</name>
    <dbReference type="NCBI Taxonomy" id="1123043"/>
    <lineage>
        <taxon>Bacteria</taxon>
        <taxon>Pseudomonadati</taxon>
        <taxon>Planctomycetota</taxon>
        <taxon>Planctomycetia</taxon>
        <taxon>Gemmatales</taxon>
        <taxon>Gemmataceae</taxon>
    </lineage>
</organism>
<evidence type="ECO:0000313" key="1">
    <source>
        <dbReference type="EMBL" id="QVL30959.1"/>
    </source>
</evidence>
<proteinExistence type="predicted"/>
<accession>A0A8E6B3V9</accession>
<sequence length="87" mass="9289">MTSILLKGVIRNGRVEGEQPINLPEGIRLIVTSGTEVSENGPLSEDEIARVQATMLKPGADGYAIGAFDASSSQSVKCHISQENRCF</sequence>
<evidence type="ECO:0000313" key="2">
    <source>
        <dbReference type="Proteomes" id="UP000676194"/>
    </source>
</evidence>
<keyword evidence="2" id="KW-1185">Reference proteome</keyword>
<protein>
    <submittedName>
        <fullName evidence="1">Uncharacterized protein</fullName>
    </submittedName>
</protein>
<name>A0A8E6B3V9_9BACT</name>
<dbReference type="RefSeq" id="WP_213494841.1">
    <property type="nucleotide sequence ID" value="NZ_CP074694.1"/>
</dbReference>
<dbReference type="Proteomes" id="UP000676194">
    <property type="component" value="Chromosome"/>
</dbReference>
<dbReference type="AlphaFoldDB" id="A0A8E6B3V9"/>